<dbReference type="VEuPathDB" id="PlasmoDB:PRG01_1027100"/>
<proteinExistence type="predicted"/>
<name>A0A060RZ03_PLARE</name>
<dbReference type="Proteomes" id="UP000027581">
    <property type="component" value="Unassembled WGS sequence"/>
</dbReference>
<evidence type="ECO:0000313" key="2">
    <source>
        <dbReference type="Proteomes" id="UP000027581"/>
    </source>
</evidence>
<dbReference type="VEuPathDB" id="PlasmoDB:PRCDC_1027900"/>
<sequence>MENLNNDNVNVNTDISNKNNCEEKSDELKNNVEVFNIAEGEECNLKNDDEHISQQGEESSYMSEMKKKSLLAEHIAKEAKKKASVIIIKNERLQKVYKGRGVNDNENISENTEKMVEGNEIKIPIIQSEMDNNDQENSTQNEPKKKFLIGAKPILPTCNEELLEKLKQRRV</sequence>
<accession>A0A060RZ03</accession>
<dbReference type="EMBL" id="HG810771">
    <property type="protein sequence ID" value="CDO64716.1"/>
    <property type="molecule type" value="Genomic_DNA"/>
</dbReference>
<gene>
    <name evidence="1" type="ORF">PRCDC_1027900</name>
</gene>
<evidence type="ECO:0000313" key="1">
    <source>
        <dbReference type="EMBL" id="CDO64716.1"/>
    </source>
</evidence>
<reference evidence="1" key="2">
    <citation type="submission" date="2014-05" db="EMBL/GenBank/DDBJ databases">
        <title>The genome sequences of chimpanzee malaria parasites reveal the path to human adaptation.</title>
        <authorList>
            <person name="Otto T.D."/>
            <person name="Rayner J.C."/>
            <person name="Boehme U."/>
            <person name="Pain A."/>
            <person name="Spottiswoode N."/>
            <person name="Sanders M."/>
            <person name="Quail M."/>
            <person name="Ollomo B."/>
            <person name="Renaud F."/>
            <person name="Thomas A.W."/>
            <person name="Prugnolle F."/>
            <person name="Conway D.J."/>
            <person name="Newbold C."/>
            <person name="Berriman M."/>
        </authorList>
    </citation>
    <scope>NUCLEOTIDE SEQUENCE [LARGE SCALE GENOMIC DNA]</scope>
    <source>
        <strain evidence="1">CDC</strain>
    </source>
</reference>
<keyword evidence="2" id="KW-1185">Reference proteome</keyword>
<organism evidence="1 2">
    <name type="scientific">Plasmodium reichenowi</name>
    <dbReference type="NCBI Taxonomy" id="5854"/>
    <lineage>
        <taxon>Eukaryota</taxon>
        <taxon>Sar</taxon>
        <taxon>Alveolata</taxon>
        <taxon>Apicomplexa</taxon>
        <taxon>Aconoidasida</taxon>
        <taxon>Haemosporida</taxon>
        <taxon>Plasmodiidae</taxon>
        <taxon>Plasmodium</taxon>
        <taxon>Plasmodium (Laverania)</taxon>
    </lineage>
</organism>
<dbReference type="AlphaFoldDB" id="A0A060RZ03"/>
<dbReference type="PhylomeDB" id="A0A060RZ03"/>
<reference evidence="1" key="1">
    <citation type="submission" date="2014-01" db="EMBL/GenBank/DDBJ databases">
        <authorList>
            <person name="Aslett M."/>
        </authorList>
    </citation>
    <scope>NUCLEOTIDE SEQUENCE</scope>
    <source>
        <strain evidence="1">CDC</strain>
    </source>
</reference>
<protein>
    <submittedName>
        <fullName evidence="1">Uncharacterized protein</fullName>
    </submittedName>
</protein>